<accession>A0A0S2SYJ4</accession>
<dbReference type="GeneID" id="26516154"/>
<sequence>MAVYVDNMNATYGRMKMCHMFADSDAELLTMADKIGVQRRWHQFPGTIKSHFDICLSKKAKAIECGATEIDYPNDVSELIRKRKEAARMEVSLG</sequence>
<proteinExistence type="predicted"/>
<keyword evidence="3" id="KW-1185">Reference proteome</keyword>
<evidence type="ECO:0000259" key="1">
    <source>
        <dbReference type="Pfam" id="PF13223"/>
    </source>
</evidence>
<dbReference type="OrthoDB" id="24580at10239"/>
<protein>
    <recommendedName>
        <fullName evidence="1">DUF4031 domain-containing protein</fullName>
    </recommendedName>
</protein>
<dbReference type="Pfam" id="PF13223">
    <property type="entry name" value="DUF4031"/>
    <property type="match status" value="1"/>
</dbReference>
<evidence type="ECO:0000313" key="2">
    <source>
        <dbReference type="EMBL" id="ALP47921.1"/>
    </source>
</evidence>
<dbReference type="Proteomes" id="UP000201818">
    <property type="component" value="Segment"/>
</dbReference>
<name>A0A0S2SYJ4_9CAUD</name>
<evidence type="ECO:0000313" key="3">
    <source>
        <dbReference type="Proteomes" id="UP000201818"/>
    </source>
</evidence>
<feature type="domain" description="DUF4031" evidence="1">
    <location>
        <begin position="3"/>
        <end position="79"/>
    </location>
</feature>
<dbReference type="RefSeq" id="YP_009187497.1">
    <property type="nucleotide sequence ID" value="NC_028657.1"/>
</dbReference>
<dbReference type="KEGG" id="vg:26516154"/>
<organism evidence="2 3">
    <name type="scientific">Pseudomonas phage YMC11/02/R656</name>
    <dbReference type="NCBI Taxonomy" id="1755689"/>
    <lineage>
        <taxon>Viruses</taxon>
        <taxon>Duplodnaviria</taxon>
        <taxon>Heunggongvirae</taxon>
        <taxon>Uroviricota</taxon>
        <taxon>Caudoviricetes</taxon>
        <taxon>Bugaksanvirus</taxon>
        <taxon>Bugaksanvirus R656</taxon>
    </lineage>
</organism>
<dbReference type="InterPro" id="IPR025109">
    <property type="entry name" value="DUF4031"/>
</dbReference>
<reference evidence="2 3" key="1">
    <citation type="submission" date="2015-10" db="EMBL/GenBank/DDBJ databases">
        <title>Complete Genome Sequence of the Pseudomonas phage YMC11/02/R656_PAE_BP.</title>
        <authorList>
            <person name="Jeon J."/>
            <person name="Yong D."/>
            <person name="Lee K."/>
        </authorList>
    </citation>
    <scope>NUCLEOTIDE SEQUENCE [LARGE SCALE GENOMIC DNA]</scope>
</reference>
<gene>
    <name evidence="2" type="ORF">BPPAER656_01000</name>
</gene>
<dbReference type="EMBL" id="KT968831">
    <property type="protein sequence ID" value="ALP47921.1"/>
    <property type="molecule type" value="Genomic_DNA"/>
</dbReference>